<evidence type="ECO:0000313" key="1">
    <source>
        <dbReference type="EMBL" id="OUN88624.1"/>
    </source>
</evidence>
<protein>
    <submittedName>
        <fullName evidence="1">Uncharacterized protein</fullName>
    </submittedName>
</protein>
<reference evidence="2" key="1">
    <citation type="submission" date="2017-04" db="EMBL/GenBank/DDBJ databases">
        <title>Function of individual gut microbiota members based on whole genome sequencing of pure cultures obtained from chicken caecum.</title>
        <authorList>
            <person name="Medvecky M."/>
            <person name="Cejkova D."/>
            <person name="Polansky O."/>
            <person name="Karasova D."/>
            <person name="Kubasova T."/>
            <person name="Cizek A."/>
            <person name="Rychlik I."/>
        </authorList>
    </citation>
    <scope>NUCLEOTIDE SEQUENCE [LARGE SCALE GENOMIC DNA]</scope>
    <source>
        <strain evidence="2">An5</strain>
    </source>
</reference>
<dbReference type="EMBL" id="NFIE01000010">
    <property type="protein sequence ID" value="OUN88624.1"/>
    <property type="molecule type" value="Genomic_DNA"/>
</dbReference>
<proteinExistence type="predicted"/>
<keyword evidence="2" id="KW-1185">Reference proteome</keyword>
<accession>A0A1Y3XSV3</accession>
<dbReference type="Proteomes" id="UP000195781">
    <property type="component" value="Unassembled WGS sequence"/>
</dbReference>
<sequence>MLRVADIEHLFGKEVKITCTDGEVVRGRFYGKTTEADDPDEPESIDITGWKYPITCIEMNEIASIEEA</sequence>
<dbReference type="OrthoDB" id="9995001at2"/>
<dbReference type="AlphaFoldDB" id="A0A1Y3XSV3"/>
<evidence type="ECO:0000313" key="2">
    <source>
        <dbReference type="Proteomes" id="UP000195781"/>
    </source>
</evidence>
<comment type="caution">
    <text evidence="1">The sequence shown here is derived from an EMBL/GenBank/DDBJ whole genome shotgun (WGS) entry which is preliminary data.</text>
</comment>
<dbReference type="RefSeq" id="WP_094335444.1">
    <property type="nucleotide sequence ID" value="NZ_NFIE01000010.1"/>
</dbReference>
<gene>
    <name evidence="1" type="ORF">B5G02_05250</name>
</gene>
<name>A0A1Y3XSV3_9ACTN</name>
<organism evidence="1 2">
    <name type="scientific">[Collinsella] massiliensis</name>
    <dbReference type="NCBI Taxonomy" id="1232426"/>
    <lineage>
        <taxon>Bacteria</taxon>
        <taxon>Bacillati</taxon>
        <taxon>Actinomycetota</taxon>
        <taxon>Coriobacteriia</taxon>
        <taxon>Coriobacteriales</taxon>
        <taxon>Coriobacteriaceae</taxon>
        <taxon>Enorma</taxon>
    </lineage>
</organism>